<dbReference type="AlphaFoldDB" id="A0A0C9Y7T4"/>
<evidence type="ECO:0008006" key="4">
    <source>
        <dbReference type="Google" id="ProtNLM"/>
    </source>
</evidence>
<feature type="transmembrane region" description="Helical" evidence="1">
    <location>
        <begin position="370"/>
        <end position="396"/>
    </location>
</feature>
<dbReference type="HOGENOM" id="CLU_033918_0_0_1"/>
<accession>A0A0C9Y7T4</accession>
<feature type="transmembrane region" description="Helical" evidence="1">
    <location>
        <begin position="21"/>
        <end position="43"/>
    </location>
</feature>
<evidence type="ECO:0000313" key="2">
    <source>
        <dbReference type="EMBL" id="KIK10074.1"/>
    </source>
</evidence>
<dbReference type="EMBL" id="KN838536">
    <property type="protein sequence ID" value="KIK10074.1"/>
    <property type="molecule type" value="Genomic_DNA"/>
</dbReference>
<keyword evidence="1" id="KW-0472">Membrane</keyword>
<dbReference type="Proteomes" id="UP000054477">
    <property type="component" value="Unassembled WGS sequence"/>
</dbReference>
<evidence type="ECO:0000313" key="3">
    <source>
        <dbReference type="Proteomes" id="UP000054477"/>
    </source>
</evidence>
<keyword evidence="1" id="KW-1133">Transmembrane helix</keyword>
<reference evidence="3" key="2">
    <citation type="submission" date="2015-01" db="EMBL/GenBank/DDBJ databases">
        <title>Evolutionary Origins and Diversification of the Mycorrhizal Mutualists.</title>
        <authorList>
            <consortium name="DOE Joint Genome Institute"/>
            <consortium name="Mycorrhizal Genomics Consortium"/>
            <person name="Kohler A."/>
            <person name="Kuo A."/>
            <person name="Nagy L.G."/>
            <person name="Floudas D."/>
            <person name="Copeland A."/>
            <person name="Barry K.W."/>
            <person name="Cichocki N."/>
            <person name="Veneault-Fourrey C."/>
            <person name="LaButti K."/>
            <person name="Lindquist E.A."/>
            <person name="Lipzen A."/>
            <person name="Lundell T."/>
            <person name="Morin E."/>
            <person name="Murat C."/>
            <person name="Riley R."/>
            <person name="Ohm R."/>
            <person name="Sun H."/>
            <person name="Tunlid A."/>
            <person name="Henrissat B."/>
            <person name="Grigoriev I.V."/>
            <person name="Hibbett D.S."/>
            <person name="Martin F."/>
        </authorList>
    </citation>
    <scope>NUCLEOTIDE SEQUENCE [LARGE SCALE GENOMIC DNA]</scope>
    <source>
        <strain evidence="3">LaAM-08-1</strain>
    </source>
</reference>
<keyword evidence="3" id="KW-1185">Reference proteome</keyword>
<organism evidence="2 3">
    <name type="scientific">Laccaria amethystina LaAM-08-1</name>
    <dbReference type="NCBI Taxonomy" id="1095629"/>
    <lineage>
        <taxon>Eukaryota</taxon>
        <taxon>Fungi</taxon>
        <taxon>Dikarya</taxon>
        <taxon>Basidiomycota</taxon>
        <taxon>Agaricomycotina</taxon>
        <taxon>Agaricomycetes</taxon>
        <taxon>Agaricomycetidae</taxon>
        <taxon>Agaricales</taxon>
        <taxon>Agaricineae</taxon>
        <taxon>Hydnangiaceae</taxon>
        <taxon>Laccaria</taxon>
    </lineage>
</organism>
<name>A0A0C9Y7T4_9AGAR</name>
<dbReference type="STRING" id="1095629.A0A0C9Y7T4"/>
<keyword evidence="1" id="KW-0812">Transmembrane</keyword>
<dbReference type="OrthoDB" id="2564485at2759"/>
<evidence type="ECO:0000256" key="1">
    <source>
        <dbReference type="SAM" id="Phobius"/>
    </source>
</evidence>
<gene>
    <name evidence="2" type="ORF">K443DRAFT_138215</name>
</gene>
<protein>
    <recommendedName>
        <fullName evidence="4">Transmembrane protein</fullName>
    </recommendedName>
</protein>
<sequence>MGLDYPITRPFPQGWRWFTPLSFVGAFIALVFLCTINVILTGYETVTVFESDFNATQSFWYNKYMPYRVPTPGTLCDPHVFNAGDPFTTNYTFFEWTIESITGVNAGNSGISYEGDTLDDCDISTIYVNADLRTWSVAFTVVMQCQHEISAKTSFIISELPGMQLPLLGMVKLAEGRDMRPAIFHTLLKTSTLDLGGRGLNALLTSNYTSLIAVSLQADITPCPMSLGSSAACGLTTPNFTISSAAVVMSNLSVFQDTAPEPITVLNDDVKLPVFNMLQTVYAIIRVELGNPSPNNFILHPNITDSIIVSKFPATPLNQGGDALISGLYQEWTNPDPETKKYLPVTVSGPANIQVVYPCRFQRQKTPGQLFISVLVATLATFSTGWAVFMVLAVYFAKRRGPSGKSGSSTILLSR</sequence>
<reference evidence="2 3" key="1">
    <citation type="submission" date="2014-04" db="EMBL/GenBank/DDBJ databases">
        <authorList>
            <consortium name="DOE Joint Genome Institute"/>
            <person name="Kuo A."/>
            <person name="Kohler A."/>
            <person name="Nagy L.G."/>
            <person name="Floudas D."/>
            <person name="Copeland A."/>
            <person name="Barry K.W."/>
            <person name="Cichocki N."/>
            <person name="Veneault-Fourrey C."/>
            <person name="LaButti K."/>
            <person name="Lindquist E.A."/>
            <person name="Lipzen A."/>
            <person name="Lundell T."/>
            <person name="Morin E."/>
            <person name="Murat C."/>
            <person name="Sun H."/>
            <person name="Tunlid A."/>
            <person name="Henrissat B."/>
            <person name="Grigoriev I.V."/>
            <person name="Hibbett D.S."/>
            <person name="Martin F."/>
            <person name="Nordberg H.P."/>
            <person name="Cantor M.N."/>
            <person name="Hua S.X."/>
        </authorList>
    </citation>
    <scope>NUCLEOTIDE SEQUENCE [LARGE SCALE GENOMIC DNA]</scope>
    <source>
        <strain evidence="2 3">LaAM-08-1</strain>
    </source>
</reference>
<proteinExistence type="predicted"/>